<evidence type="ECO:0000256" key="1">
    <source>
        <dbReference type="SAM" id="MobiDB-lite"/>
    </source>
</evidence>
<feature type="region of interest" description="Disordered" evidence="1">
    <location>
        <begin position="17"/>
        <end position="139"/>
    </location>
</feature>
<dbReference type="EMBL" id="JANPWB010000010">
    <property type="protein sequence ID" value="KAJ1141338.1"/>
    <property type="molecule type" value="Genomic_DNA"/>
</dbReference>
<dbReference type="AlphaFoldDB" id="A0AAV7QMI8"/>
<name>A0AAV7QMI8_PLEWA</name>
<proteinExistence type="predicted"/>
<sequence>MLRHHLDFACDRWEAGSYENDDSLLNPGPQEPFPGGTIKRVTSVRIEERADVRTQEKRDACKWSQDEEKGGDWRNKDRGDRVDRSKKQTYGGPSSEESGSRDPRNEEKVKGNPWRRDKGSRTGENHRPTVPGRNAEARHFPGRVWLSQELGGHWYIPVMKERHNT</sequence>
<feature type="compositionally biased region" description="Basic and acidic residues" evidence="1">
    <location>
        <begin position="45"/>
        <end position="86"/>
    </location>
</feature>
<gene>
    <name evidence="2" type="ORF">NDU88_007671</name>
</gene>
<organism evidence="2 3">
    <name type="scientific">Pleurodeles waltl</name>
    <name type="common">Iberian ribbed newt</name>
    <dbReference type="NCBI Taxonomy" id="8319"/>
    <lineage>
        <taxon>Eukaryota</taxon>
        <taxon>Metazoa</taxon>
        <taxon>Chordata</taxon>
        <taxon>Craniata</taxon>
        <taxon>Vertebrata</taxon>
        <taxon>Euteleostomi</taxon>
        <taxon>Amphibia</taxon>
        <taxon>Batrachia</taxon>
        <taxon>Caudata</taxon>
        <taxon>Salamandroidea</taxon>
        <taxon>Salamandridae</taxon>
        <taxon>Pleurodelinae</taxon>
        <taxon>Pleurodeles</taxon>
    </lineage>
</organism>
<feature type="compositionally biased region" description="Basic and acidic residues" evidence="1">
    <location>
        <begin position="98"/>
        <end position="127"/>
    </location>
</feature>
<dbReference type="Proteomes" id="UP001066276">
    <property type="component" value="Chromosome 6"/>
</dbReference>
<keyword evidence="3" id="KW-1185">Reference proteome</keyword>
<protein>
    <submittedName>
        <fullName evidence="2">Uncharacterized protein</fullName>
    </submittedName>
</protein>
<evidence type="ECO:0000313" key="2">
    <source>
        <dbReference type="EMBL" id="KAJ1141338.1"/>
    </source>
</evidence>
<reference evidence="2" key="1">
    <citation type="journal article" date="2022" name="bioRxiv">
        <title>Sequencing and chromosome-scale assembly of the giantPleurodeles waltlgenome.</title>
        <authorList>
            <person name="Brown T."/>
            <person name="Elewa A."/>
            <person name="Iarovenko S."/>
            <person name="Subramanian E."/>
            <person name="Araus A.J."/>
            <person name="Petzold A."/>
            <person name="Susuki M."/>
            <person name="Suzuki K.-i.T."/>
            <person name="Hayashi T."/>
            <person name="Toyoda A."/>
            <person name="Oliveira C."/>
            <person name="Osipova E."/>
            <person name="Leigh N.D."/>
            <person name="Simon A."/>
            <person name="Yun M.H."/>
        </authorList>
    </citation>
    <scope>NUCLEOTIDE SEQUENCE</scope>
    <source>
        <strain evidence="2">20211129_DDA</strain>
        <tissue evidence="2">Liver</tissue>
    </source>
</reference>
<evidence type="ECO:0000313" key="3">
    <source>
        <dbReference type="Proteomes" id="UP001066276"/>
    </source>
</evidence>
<accession>A0AAV7QMI8</accession>
<comment type="caution">
    <text evidence="2">The sequence shown here is derived from an EMBL/GenBank/DDBJ whole genome shotgun (WGS) entry which is preliminary data.</text>
</comment>